<keyword evidence="4" id="KW-1185">Reference proteome</keyword>
<gene>
    <name evidence="3" type="ORF">BDV96DRAFT_583122</name>
</gene>
<keyword evidence="2" id="KW-1133">Transmembrane helix</keyword>
<proteinExistence type="predicted"/>
<sequence>MTHPSKVVNPSSDSNILGWIPHLILGIHEGRDGREDFICVGQSMDNYDKLVPCKGRISNKHLDVKEYLIAQLASTKPGLVDIARLEQLASVFLCHTHCNKEKDYLDKQVRLWDERMRATFPEYRDKNPLLPPMFKKYTMAATHPNAPSDEPFPTFEQQRPTYPTPPSDLDDQTPVSEPTSPSSSTIIKAKEHLHQRAETNPDHLERLVTHPASGVKLTMCGVFCCLLVLVILYLYLKCNGALGT</sequence>
<evidence type="ECO:0000256" key="1">
    <source>
        <dbReference type="SAM" id="MobiDB-lite"/>
    </source>
</evidence>
<name>A0A6A5YWH5_9PLEO</name>
<dbReference type="EMBL" id="ML977336">
    <property type="protein sequence ID" value="KAF2110907.1"/>
    <property type="molecule type" value="Genomic_DNA"/>
</dbReference>
<evidence type="ECO:0000313" key="4">
    <source>
        <dbReference type="Proteomes" id="UP000799770"/>
    </source>
</evidence>
<dbReference type="AlphaFoldDB" id="A0A6A5YWH5"/>
<keyword evidence="2" id="KW-0472">Membrane</keyword>
<dbReference type="Proteomes" id="UP000799770">
    <property type="component" value="Unassembled WGS sequence"/>
</dbReference>
<keyword evidence="2" id="KW-0812">Transmembrane</keyword>
<evidence type="ECO:0000313" key="3">
    <source>
        <dbReference type="EMBL" id="KAF2110907.1"/>
    </source>
</evidence>
<accession>A0A6A5YWH5</accession>
<organism evidence="3 4">
    <name type="scientific">Lophiotrema nucula</name>
    <dbReference type="NCBI Taxonomy" id="690887"/>
    <lineage>
        <taxon>Eukaryota</taxon>
        <taxon>Fungi</taxon>
        <taxon>Dikarya</taxon>
        <taxon>Ascomycota</taxon>
        <taxon>Pezizomycotina</taxon>
        <taxon>Dothideomycetes</taxon>
        <taxon>Pleosporomycetidae</taxon>
        <taxon>Pleosporales</taxon>
        <taxon>Lophiotremataceae</taxon>
        <taxon>Lophiotrema</taxon>
    </lineage>
</organism>
<evidence type="ECO:0000256" key="2">
    <source>
        <dbReference type="SAM" id="Phobius"/>
    </source>
</evidence>
<reference evidence="3" key="1">
    <citation type="journal article" date="2020" name="Stud. Mycol.">
        <title>101 Dothideomycetes genomes: a test case for predicting lifestyles and emergence of pathogens.</title>
        <authorList>
            <person name="Haridas S."/>
            <person name="Albert R."/>
            <person name="Binder M."/>
            <person name="Bloem J."/>
            <person name="Labutti K."/>
            <person name="Salamov A."/>
            <person name="Andreopoulos B."/>
            <person name="Baker S."/>
            <person name="Barry K."/>
            <person name="Bills G."/>
            <person name="Bluhm B."/>
            <person name="Cannon C."/>
            <person name="Castanera R."/>
            <person name="Culley D."/>
            <person name="Daum C."/>
            <person name="Ezra D."/>
            <person name="Gonzalez J."/>
            <person name="Henrissat B."/>
            <person name="Kuo A."/>
            <person name="Liang C."/>
            <person name="Lipzen A."/>
            <person name="Lutzoni F."/>
            <person name="Magnuson J."/>
            <person name="Mondo S."/>
            <person name="Nolan M."/>
            <person name="Ohm R."/>
            <person name="Pangilinan J."/>
            <person name="Park H.-J."/>
            <person name="Ramirez L."/>
            <person name="Alfaro M."/>
            <person name="Sun H."/>
            <person name="Tritt A."/>
            <person name="Yoshinaga Y."/>
            <person name="Zwiers L.-H."/>
            <person name="Turgeon B."/>
            <person name="Goodwin S."/>
            <person name="Spatafora J."/>
            <person name="Crous P."/>
            <person name="Grigoriev I."/>
        </authorList>
    </citation>
    <scope>NUCLEOTIDE SEQUENCE</scope>
    <source>
        <strain evidence="3">CBS 627.86</strain>
    </source>
</reference>
<feature type="transmembrane region" description="Helical" evidence="2">
    <location>
        <begin position="215"/>
        <end position="236"/>
    </location>
</feature>
<protein>
    <submittedName>
        <fullName evidence="3">Uncharacterized protein</fullName>
    </submittedName>
</protein>
<feature type="region of interest" description="Disordered" evidence="1">
    <location>
        <begin position="141"/>
        <end position="184"/>
    </location>
</feature>
<feature type="compositionally biased region" description="Low complexity" evidence="1">
    <location>
        <begin position="173"/>
        <end position="184"/>
    </location>
</feature>